<feature type="transmembrane region" description="Helical" evidence="1">
    <location>
        <begin position="380"/>
        <end position="401"/>
    </location>
</feature>
<organism evidence="2 3">
    <name type="scientific">Tsukamurella conjunctivitidis</name>
    <dbReference type="NCBI Taxonomy" id="2592068"/>
    <lineage>
        <taxon>Bacteria</taxon>
        <taxon>Bacillati</taxon>
        <taxon>Actinomycetota</taxon>
        <taxon>Actinomycetes</taxon>
        <taxon>Mycobacteriales</taxon>
        <taxon>Tsukamurellaceae</taxon>
        <taxon>Tsukamurella</taxon>
    </lineage>
</organism>
<feature type="transmembrane region" description="Helical" evidence="1">
    <location>
        <begin position="421"/>
        <end position="439"/>
    </location>
</feature>
<gene>
    <name evidence="2" type="ORF">FK530_09540</name>
</gene>
<feature type="transmembrane region" description="Helical" evidence="1">
    <location>
        <begin position="344"/>
        <end position="368"/>
    </location>
</feature>
<evidence type="ECO:0000313" key="2">
    <source>
        <dbReference type="EMBL" id="TWS29051.1"/>
    </source>
</evidence>
<evidence type="ECO:0000256" key="1">
    <source>
        <dbReference type="SAM" id="Phobius"/>
    </source>
</evidence>
<feature type="transmembrane region" description="Helical" evidence="1">
    <location>
        <begin position="151"/>
        <end position="169"/>
    </location>
</feature>
<dbReference type="AlphaFoldDB" id="A0A5C5S450"/>
<accession>A0A5C5S450</accession>
<dbReference type="NCBIfam" id="NF038403">
    <property type="entry name" value="perm_prefix_1"/>
    <property type="match status" value="1"/>
</dbReference>
<evidence type="ECO:0008006" key="4">
    <source>
        <dbReference type="Google" id="ProtNLM"/>
    </source>
</evidence>
<keyword evidence="3" id="KW-1185">Reference proteome</keyword>
<dbReference type="RefSeq" id="WP_146486781.1">
    <property type="nucleotide sequence ID" value="NZ_VIGX01000004.1"/>
</dbReference>
<keyword evidence="1" id="KW-0812">Transmembrane</keyword>
<reference evidence="2 3" key="1">
    <citation type="submission" date="2019-06" db="EMBL/GenBank/DDBJ databases">
        <title>Tsukamurella conjunctivitidis sp. nov., Tsukamurella assacharolytica sp. nov. and Tsukamurella sputae sp. nov. isolated from patients with conjunctivitis, bacteraemia (lymphoma) and respiratory infection (sputum) in Hong Kong.</title>
        <authorList>
            <person name="Teng J.L.L."/>
            <person name="Lee H.H."/>
            <person name="Fong J.Y.H."/>
            <person name="Fok K.M.N."/>
            <person name="Lau S.K.P."/>
            <person name="Woo P.C.Y."/>
        </authorList>
    </citation>
    <scope>NUCLEOTIDE SEQUENCE [LARGE SCALE GENOMIC DNA]</scope>
    <source>
        <strain evidence="2 3">HKU72</strain>
    </source>
</reference>
<name>A0A5C5S450_9ACTN</name>
<protein>
    <recommendedName>
        <fullName evidence="4">DUF4153 domain-containing protein</fullName>
    </recommendedName>
</protein>
<comment type="caution">
    <text evidence="2">The sequence shown here is derived from an EMBL/GenBank/DDBJ whole genome shotgun (WGS) entry which is preliminary data.</text>
</comment>
<feature type="transmembrane region" description="Helical" evidence="1">
    <location>
        <begin position="313"/>
        <end position="332"/>
    </location>
</feature>
<feature type="transmembrane region" description="Helical" evidence="1">
    <location>
        <begin position="175"/>
        <end position="193"/>
    </location>
</feature>
<evidence type="ECO:0000313" key="3">
    <source>
        <dbReference type="Proteomes" id="UP000319375"/>
    </source>
</evidence>
<feature type="transmembrane region" description="Helical" evidence="1">
    <location>
        <begin position="96"/>
        <end position="114"/>
    </location>
</feature>
<feature type="transmembrane region" description="Helical" evidence="1">
    <location>
        <begin position="280"/>
        <end position="301"/>
    </location>
</feature>
<dbReference type="Proteomes" id="UP000319375">
    <property type="component" value="Unassembled WGS sequence"/>
</dbReference>
<proteinExistence type="predicted"/>
<feature type="transmembrane region" description="Helical" evidence="1">
    <location>
        <begin position="120"/>
        <end position="139"/>
    </location>
</feature>
<dbReference type="EMBL" id="VIGX01000004">
    <property type="protein sequence ID" value="TWS29051.1"/>
    <property type="molecule type" value="Genomic_DNA"/>
</dbReference>
<sequence>MTGPVDAQIRQWRGYLEGRRRMRIDEVDELESHLRDTIADLEARGLDGDESFLVAVKRMGAADAVAREFAREHSDRLWKQLVLGASEDSTARRGELPVVLALGAGAGLALLAVLHLLGEAAPRFVGFAVAPFLVAYFAWKRAMPVRAAAGVLAGFGVMAALLAAYRFAPGGATEVLAVVAAPVALWFGVGVAYTGGAWRSAPRRMDFVRFTGEFVIYFLLIALGGGAITGLTISALGAVGLNAEVPITEWVLPVCIGGAVLVAAWLVEAKQEVIENIAPVLTRIFTPITLLMLVVVLGAFASRPGLIGVDRDLLVLMTVVLVLVVGLLLYAVSARDPRRRPDVFDRLQVALVIAAIVVDLVVLIAMITRTAEFGTSPNKAAVLGLNLILLVILVGAAHLGFGFVRGRRDFVAVERWQTSTLPAYAAWATVVALAFPPLFGFS</sequence>
<dbReference type="OrthoDB" id="637094at2"/>
<dbReference type="InterPro" id="IPR047928">
    <property type="entry name" value="Perm_prefix_1"/>
</dbReference>
<keyword evidence="1" id="KW-1133">Transmembrane helix</keyword>
<keyword evidence="1" id="KW-0472">Membrane</keyword>
<feature type="transmembrane region" description="Helical" evidence="1">
    <location>
        <begin position="214"/>
        <end position="238"/>
    </location>
</feature>
<feature type="transmembrane region" description="Helical" evidence="1">
    <location>
        <begin position="250"/>
        <end position="268"/>
    </location>
</feature>